<evidence type="ECO:0000256" key="4">
    <source>
        <dbReference type="SAM" id="MobiDB-lite"/>
    </source>
</evidence>
<dbReference type="InterPro" id="IPR041118">
    <property type="entry name" value="Rx_N"/>
</dbReference>
<dbReference type="Gene3D" id="1.20.5.4130">
    <property type="match status" value="1"/>
</dbReference>
<keyword evidence="8" id="KW-1185">Reference proteome</keyword>
<keyword evidence="1" id="KW-0677">Repeat</keyword>
<dbReference type="GO" id="GO:0006952">
    <property type="term" value="P:defense response"/>
    <property type="evidence" value="ECO:0007669"/>
    <property type="project" value="UniProtKB-KW"/>
</dbReference>
<evidence type="ECO:0000256" key="3">
    <source>
        <dbReference type="ARBA" id="ARBA00022821"/>
    </source>
</evidence>
<organism evidence="7 8">
    <name type="scientific">Salix viminalis</name>
    <name type="common">Common osier</name>
    <name type="synonym">Basket willow</name>
    <dbReference type="NCBI Taxonomy" id="40686"/>
    <lineage>
        <taxon>Eukaryota</taxon>
        <taxon>Viridiplantae</taxon>
        <taxon>Streptophyta</taxon>
        <taxon>Embryophyta</taxon>
        <taxon>Tracheophyta</taxon>
        <taxon>Spermatophyta</taxon>
        <taxon>Magnoliopsida</taxon>
        <taxon>eudicotyledons</taxon>
        <taxon>Gunneridae</taxon>
        <taxon>Pentapetalae</taxon>
        <taxon>rosids</taxon>
        <taxon>fabids</taxon>
        <taxon>Malpighiales</taxon>
        <taxon>Salicaceae</taxon>
        <taxon>Saliceae</taxon>
        <taxon>Salix</taxon>
    </lineage>
</organism>
<reference evidence="7" key="1">
    <citation type="submission" date="2022-11" db="EMBL/GenBank/DDBJ databases">
        <authorList>
            <person name="Hyden B.L."/>
            <person name="Feng K."/>
            <person name="Yates T."/>
            <person name="Jawdy S."/>
            <person name="Smart L.B."/>
            <person name="Muchero W."/>
        </authorList>
    </citation>
    <scope>NUCLEOTIDE SEQUENCE</scope>
    <source>
        <tissue evidence="7">Shoot tip</tissue>
    </source>
</reference>
<dbReference type="Pfam" id="PF25019">
    <property type="entry name" value="LRR_R13L1-DRL21"/>
    <property type="match status" value="1"/>
</dbReference>
<dbReference type="Proteomes" id="UP001151529">
    <property type="component" value="Chromosome 17"/>
</dbReference>
<reference evidence="7" key="2">
    <citation type="journal article" date="2023" name="Int. J. Mol. Sci.">
        <title>De Novo Assembly and Annotation of 11 Diverse Shrub Willow (Salix) Genomes Reveals Novel Gene Organization in Sex-Linked Regions.</title>
        <authorList>
            <person name="Hyden B."/>
            <person name="Feng K."/>
            <person name="Yates T.B."/>
            <person name="Jawdy S."/>
            <person name="Cereghino C."/>
            <person name="Smart L.B."/>
            <person name="Muchero W."/>
        </authorList>
    </citation>
    <scope>NUCLEOTIDE SEQUENCE [LARGE SCALE GENOMIC DNA]</scope>
    <source>
        <tissue evidence="7">Shoot tip</tissue>
    </source>
</reference>
<dbReference type="InterPro" id="IPR032675">
    <property type="entry name" value="LRR_dom_sf"/>
</dbReference>
<proteinExistence type="predicted"/>
<evidence type="ECO:0000313" key="8">
    <source>
        <dbReference type="Proteomes" id="UP001151529"/>
    </source>
</evidence>
<evidence type="ECO:0000256" key="2">
    <source>
        <dbReference type="ARBA" id="ARBA00022741"/>
    </source>
</evidence>
<evidence type="ECO:0000259" key="6">
    <source>
        <dbReference type="Pfam" id="PF25019"/>
    </source>
</evidence>
<sequence length="905" mass="102383">MEAIAVEIGKAFLSSAVDFLIQGYGSALVERFFEHRKHDDKDLLEKLKETLNVVNGLLDDAEEKQITVEAVKNWLDDIKDAVYEAEDLLDEIDYEARSPDQMKAGSQTITAQMRNFLSCCLSPPSKNLVEEELAENLKEIFNKLERLERRAHTIHLITRVGGERSYDPRSRCLPTTSCLGDFSYSLDDDDDNGLRDISRRTRDISRRTRYLSYAVTRYEDLKSVRGIDEVQNLRTFMRMSTRGWSNRGFNSEEIHNLLPRFKRLRVLSLSDYDNAGQLLDSFDNLKHLRFLNLSRTSMDRLPEVLCALYNLQTLLLSGCKNLVRLPEKMMMLTNLYHLDITETKLQGMPPQIGKLRRLQWLTDFFVGTQGSSNIKELGELQDLKGKLYIWNLQNVLSPQDASGANLGGKRNLKALSLVWSADTGNSLHQQGILERLQPHEDVEALSIDGYGGEILPKWVGDSCFSKLASLSLVEFKYCRLPPLGQLSSLKTLLIKAWDGVKVIGPEFYGRCISTNNPFESLGTLTFEKMPQWHEWVLCDDDKAFPRLQVLQIRECPKLSRALPGHLPSLMELEMKHCPQLVLSLPKSPKIEKMMLSNDSGEVKLVKLSSGYSLELSSFQALHSLPKEMGKLGCDPTTLLSIDIGRVTIKWLPVMLFPRLKQLTIWACLNLESLCLQEEPCSNSEPTSSSLICRSPHLEKLSLQNCPKLKSLHCFLPSLVYLKIYHCDGIESFPRVCSSPKLESLKIKGCNKLLAGPKQWNLQRFPSLSRFCFGECEEVESFPEEGSIEQNSLLLISHPSNLKEEEIWDETDEYVDVHNKIKINMNPLRRSPLRSPGGGMASPVSSYHQSPVSPRLHSPIPPYAYSPFIRPTLSASQPAKSVPNSPAHLTGSPHYSPSSNKVSRKS</sequence>
<evidence type="ECO:0000313" key="7">
    <source>
        <dbReference type="EMBL" id="KAJ6684086.1"/>
    </source>
</evidence>
<evidence type="ECO:0000259" key="5">
    <source>
        <dbReference type="Pfam" id="PF18052"/>
    </source>
</evidence>
<name>A0A9Q0P9D4_SALVM</name>
<dbReference type="OrthoDB" id="844910at2759"/>
<feature type="domain" description="R13L1/DRL21-like LRR repeat region" evidence="6">
    <location>
        <begin position="374"/>
        <end position="495"/>
    </location>
</feature>
<accession>A0A9Q0P9D4</accession>
<dbReference type="Gene3D" id="3.80.10.10">
    <property type="entry name" value="Ribonuclease Inhibitor"/>
    <property type="match status" value="2"/>
</dbReference>
<feature type="compositionally biased region" description="Polar residues" evidence="4">
    <location>
        <begin position="842"/>
        <end position="851"/>
    </location>
</feature>
<dbReference type="PANTHER" id="PTHR47186:SF18">
    <property type="entry name" value="RX N-TERMINAL DOMAIN-CONTAINING PROTEIN"/>
    <property type="match status" value="1"/>
</dbReference>
<protein>
    <recommendedName>
        <fullName evidence="9">Rx N-terminal domain-containing protein</fullName>
    </recommendedName>
</protein>
<comment type="caution">
    <text evidence="7">The sequence shown here is derived from an EMBL/GenBank/DDBJ whole genome shotgun (WGS) entry which is preliminary data.</text>
</comment>
<dbReference type="SUPFAM" id="SSF52058">
    <property type="entry name" value="L domain-like"/>
    <property type="match status" value="1"/>
</dbReference>
<evidence type="ECO:0000256" key="1">
    <source>
        <dbReference type="ARBA" id="ARBA00022737"/>
    </source>
</evidence>
<dbReference type="Pfam" id="PF18052">
    <property type="entry name" value="Rx_N"/>
    <property type="match status" value="1"/>
</dbReference>
<keyword evidence="3" id="KW-0611">Plant defense</keyword>
<evidence type="ECO:0008006" key="9">
    <source>
        <dbReference type="Google" id="ProtNLM"/>
    </source>
</evidence>
<dbReference type="GO" id="GO:0000166">
    <property type="term" value="F:nucleotide binding"/>
    <property type="evidence" value="ECO:0007669"/>
    <property type="project" value="UniProtKB-KW"/>
</dbReference>
<dbReference type="InterPro" id="IPR056789">
    <property type="entry name" value="LRR_R13L1-DRL21"/>
</dbReference>
<keyword evidence="2" id="KW-0547">Nucleotide-binding</keyword>
<dbReference type="PANTHER" id="PTHR47186">
    <property type="entry name" value="LEUCINE-RICH REPEAT-CONTAINING PROTEIN 57"/>
    <property type="match status" value="1"/>
</dbReference>
<dbReference type="EMBL" id="JAPFFL010000013">
    <property type="protein sequence ID" value="KAJ6684086.1"/>
    <property type="molecule type" value="Genomic_DNA"/>
</dbReference>
<feature type="domain" description="Disease resistance N-terminal" evidence="5">
    <location>
        <begin position="16"/>
        <end position="100"/>
    </location>
</feature>
<dbReference type="AlphaFoldDB" id="A0A9Q0P9D4"/>
<feature type="compositionally biased region" description="Polar residues" evidence="4">
    <location>
        <begin position="892"/>
        <end position="905"/>
    </location>
</feature>
<feature type="compositionally biased region" description="Polar residues" evidence="4">
    <location>
        <begin position="873"/>
        <end position="883"/>
    </location>
</feature>
<dbReference type="SUPFAM" id="SSF52047">
    <property type="entry name" value="RNI-like"/>
    <property type="match status" value="1"/>
</dbReference>
<feature type="region of interest" description="Disordered" evidence="4">
    <location>
        <begin position="827"/>
        <end position="852"/>
    </location>
</feature>
<gene>
    <name evidence="7" type="ORF">OIU85_007744</name>
</gene>
<feature type="region of interest" description="Disordered" evidence="4">
    <location>
        <begin position="873"/>
        <end position="905"/>
    </location>
</feature>